<dbReference type="Proteomes" id="UP001223586">
    <property type="component" value="Unassembled WGS sequence"/>
</dbReference>
<keyword evidence="2" id="KW-0548">Nucleotidyltransferase</keyword>
<evidence type="ECO:0000259" key="1">
    <source>
        <dbReference type="Pfam" id="PF00899"/>
    </source>
</evidence>
<organism evidence="2 3">
    <name type="scientific">Bacillus chungangensis</name>
    <dbReference type="NCBI Taxonomy" id="587633"/>
    <lineage>
        <taxon>Bacteria</taxon>
        <taxon>Bacillati</taxon>
        <taxon>Bacillota</taxon>
        <taxon>Bacilli</taxon>
        <taxon>Bacillales</taxon>
        <taxon>Bacillaceae</taxon>
        <taxon>Bacillus</taxon>
    </lineage>
</organism>
<accession>A0ABT9WW83</accession>
<protein>
    <submittedName>
        <fullName evidence="2">Adenylyltransferase/sulfurtransferase</fullName>
    </submittedName>
</protein>
<dbReference type="InterPro" id="IPR000594">
    <property type="entry name" value="ThiF_NAD_FAD-bd"/>
</dbReference>
<comment type="caution">
    <text evidence="2">The sequence shown here is derived from an EMBL/GenBank/DDBJ whole genome shotgun (WGS) entry which is preliminary data.</text>
</comment>
<keyword evidence="3" id="KW-1185">Reference proteome</keyword>
<name>A0ABT9WW83_9BACI</name>
<dbReference type="CDD" id="cd00757">
    <property type="entry name" value="ThiF_MoeB_HesA_family"/>
    <property type="match status" value="1"/>
</dbReference>
<reference evidence="2 3" key="1">
    <citation type="submission" date="2023-07" db="EMBL/GenBank/DDBJ databases">
        <title>Genomic Encyclopedia of Type Strains, Phase IV (KMG-IV): sequencing the most valuable type-strain genomes for metagenomic binning, comparative biology and taxonomic classification.</title>
        <authorList>
            <person name="Goeker M."/>
        </authorList>
    </citation>
    <scope>NUCLEOTIDE SEQUENCE [LARGE SCALE GENOMIC DNA]</scope>
    <source>
        <strain evidence="2 3">DSM 23837</strain>
    </source>
</reference>
<dbReference type="Gene3D" id="3.40.50.720">
    <property type="entry name" value="NAD(P)-binding Rossmann-like Domain"/>
    <property type="match status" value="1"/>
</dbReference>
<dbReference type="PANTHER" id="PTHR10953:SF102">
    <property type="entry name" value="ADENYLYLTRANSFERASE AND SULFURTRANSFERASE MOCS3"/>
    <property type="match status" value="1"/>
</dbReference>
<dbReference type="SUPFAM" id="SSF69572">
    <property type="entry name" value="Activating enzymes of the ubiquitin-like proteins"/>
    <property type="match status" value="1"/>
</dbReference>
<gene>
    <name evidence="2" type="ORF">J2S08_003374</name>
</gene>
<dbReference type="InterPro" id="IPR045886">
    <property type="entry name" value="ThiF/MoeB/HesA"/>
</dbReference>
<keyword evidence="2" id="KW-0808">Transferase</keyword>
<feature type="domain" description="THIF-type NAD/FAD binding fold" evidence="1">
    <location>
        <begin position="4"/>
        <end position="239"/>
    </location>
</feature>
<dbReference type="GO" id="GO:0016779">
    <property type="term" value="F:nucleotidyltransferase activity"/>
    <property type="evidence" value="ECO:0007669"/>
    <property type="project" value="UniProtKB-KW"/>
</dbReference>
<evidence type="ECO:0000313" key="2">
    <source>
        <dbReference type="EMBL" id="MDQ0177494.1"/>
    </source>
</evidence>
<dbReference type="InterPro" id="IPR035985">
    <property type="entry name" value="Ubiquitin-activating_enz"/>
</dbReference>
<evidence type="ECO:0000313" key="3">
    <source>
        <dbReference type="Proteomes" id="UP001223586"/>
    </source>
</evidence>
<dbReference type="PANTHER" id="PTHR10953">
    <property type="entry name" value="UBIQUITIN-ACTIVATING ENZYME E1"/>
    <property type="match status" value="1"/>
</dbReference>
<proteinExistence type="predicted"/>
<sequence>MDRYSRQTLFTPIGSSGQNKLQTKHVLIVGVGALGTSTAEMLTRAGVGTLTLVDRDYVEASNLQRQHLFSEADVEGQWPKAAAAEKRLHEINSAVEINSIVGEADVTLLEQLAPQVDLILDGTDNFETRFLINDISQKFQVPWILGSCVGSFGMSFTIIPEKTPCLQCLVKNMPMKGQTCDTVGVISPTVQMVTAYQTAEALKILTENWQDVRETCVTFDLWQNQYLALKAGAIKNDACLSCGHERTYPFLTPDAQLKTAILCGRNTVQIRPSETNSISLRELVLQWKTAGYKVAGNPYLISVWKDNMRMVLFHDGRALVHGTNDPLQAKKIYHSFIG</sequence>
<dbReference type="Pfam" id="PF00899">
    <property type="entry name" value="ThiF"/>
    <property type="match status" value="1"/>
</dbReference>
<dbReference type="EMBL" id="JAUSTT010000023">
    <property type="protein sequence ID" value="MDQ0177494.1"/>
    <property type="molecule type" value="Genomic_DNA"/>
</dbReference>